<feature type="compositionally biased region" description="Basic and acidic residues" evidence="1">
    <location>
        <begin position="32"/>
        <end position="41"/>
    </location>
</feature>
<evidence type="ECO:0000256" key="1">
    <source>
        <dbReference type="SAM" id="MobiDB-lite"/>
    </source>
</evidence>
<evidence type="ECO:0000313" key="3">
    <source>
        <dbReference type="Proteomes" id="UP001642540"/>
    </source>
</evidence>
<dbReference type="EMBL" id="CAXLJM020000072">
    <property type="protein sequence ID" value="CAL8126418.1"/>
    <property type="molecule type" value="Genomic_DNA"/>
</dbReference>
<feature type="region of interest" description="Disordered" evidence="1">
    <location>
        <begin position="1"/>
        <end position="50"/>
    </location>
</feature>
<protein>
    <submittedName>
        <fullName evidence="2">Uncharacterized protein</fullName>
    </submittedName>
</protein>
<dbReference type="Proteomes" id="UP001642540">
    <property type="component" value="Unassembled WGS sequence"/>
</dbReference>
<reference evidence="2 3" key="1">
    <citation type="submission" date="2024-08" db="EMBL/GenBank/DDBJ databases">
        <authorList>
            <person name="Cucini C."/>
            <person name="Frati F."/>
        </authorList>
    </citation>
    <scope>NUCLEOTIDE SEQUENCE [LARGE SCALE GENOMIC DNA]</scope>
</reference>
<sequence>MKPNIEARNGVHHATSEENATNYFNKVRRRHRTEEDKDENKSIQSLYHHPNLESSLLAAGMERHVSDPGPPVVVEDTDEDWYTSDDAATDDEEVAFQQSLYHESFYETPKTRRRRHLEIRNSGRIPTLHYAGSHKTHFWQRYGITPDEVIQRGTLKGIHTIFSEDEFNQLGPTEKRIHVNGQKFKIVANEVLQGSLYSAIAQAIASPDEEFIQYRIFDELDRRKAMFINNIFEYCEIHSLYVDDSFRNHQKVIEKYKQHRRKTGYSAPELELVAAAIHFGFTYAIVELETTDKPVVVRNCQDLTVQQKATAKYHFLKTGDSEETICYEFLLPIGKVYNPKIGPIQVGFALDHRIFLHRSTVAHDLWSLLAELIFKKLVYAPQIKQKILDSKHNFAVYYYASKAKKRYQLYGNASIQKIADGFNRRFSFEHPRGDLEDLAQAASVFNFSYTVIGMDSMGNFFWRDSVVNQDMRKNYRSPYLAFFVKTMPDRMMFWYSLEDPGRDCPKERRLYQHVMAGDLTSWNGTFYYHYAPQEIPPVPGMYLSNRTLSMIVVQNKKVKFPSG</sequence>
<organism evidence="2 3">
    <name type="scientific">Orchesella dallaii</name>
    <dbReference type="NCBI Taxonomy" id="48710"/>
    <lineage>
        <taxon>Eukaryota</taxon>
        <taxon>Metazoa</taxon>
        <taxon>Ecdysozoa</taxon>
        <taxon>Arthropoda</taxon>
        <taxon>Hexapoda</taxon>
        <taxon>Collembola</taxon>
        <taxon>Entomobryomorpha</taxon>
        <taxon>Entomobryoidea</taxon>
        <taxon>Orchesellidae</taxon>
        <taxon>Orchesellinae</taxon>
        <taxon>Orchesella</taxon>
    </lineage>
</organism>
<proteinExistence type="predicted"/>
<accession>A0ABP1RD27</accession>
<name>A0ABP1RD27_9HEXA</name>
<gene>
    <name evidence="2" type="ORF">ODALV1_LOCUS21390</name>
</gene>
<comment type="caution">
    <text evidence="2">The sequence shown here is derived from an EMBL/GenBank/DDBJ whole genome shotgun (WGS) entry which is preliminary data.</text>
</comment>
<keyword evidence="3" id="KW-1185">Reference proteome</keyword>
<evidence type="ECO:0000313" key="2">
    <source>
        <dbReference type="EMBL" id="CAL8126418.1"/>
    </source>
</evidence>